<dbReference type="PANTHER" id="PTHR13947">
    <property type="entry name" value="GNAT FAMILY N-ACETYLTRANSFERASE"/>
    <property type="match status" value="1"/>
</dbReference>
<dbReference type="Pfam" id="PF13508">
    <property type="entry name" value="Acetyltransf_7"/>
    <property type="match status" value="1"/>
</dbReference>
<name>A0ABW4FUL0_9PSEU</name>
<sequence length="285" mass="30682">MDLKLRSGTPEDAETCGHICFKAFGAIAREHTFPADVPASEVGVELVSRLLNHPGFYSVVAEVNGKVVGSNFLDERSTIAGVGPVTVDPASQDHGIGRALMHDVIARAADRGNPGIRLLQSAYHNRSLSLYANLGFQVRDLVACMQGTPPKGEIAGYRVRRATTADTGACATVCRRVHGHDRTGEMNDAIAQGTALVTEHDRRISGYATDLAFFSHAVGENNEDLKALIMAADVFAGPGILVPTTNSELFQWCLERDLRVVQLMTLMTVGLYTPPQGAYMPSVLY</sequence>
<keyword evidence="4" id="KW-1185">Reference proteome</keyword>
<keyword evidence="3" id="KW-0012">Acyltransferase</keyword>
<dbReference type="Proteomes" id="UP001597145">
    <property type="component" value="Unassembled WGS sequence"/>
</dbReference>
<protein>
    <submittedName>
        <fullName evidence="3">GNAT family N-acetyltransferase</fullName>
        <ecNumber evidence="3">2.3.-.-</ecNumber>
    </submittedName>
</protein>
<dbReference type="InterPro" id="IPR016181">
    <property type="entry name" value="Acyl_CoA_acyltransferase"/>
</dbReference>
<dbReference type="EC" id="2.3.-.-" evidence="3"/>
<dbReference type="InterPro" id="IPR000182">
    <property type="entry name" value="GNAT_dom"/>
</dbReference>
<proteinExistence type="predicted"/>
<evidence type="ECO:0000313" key="4">
    <source>
        <dbReference type="Proteomes" id="UP001597145"/>
    </source>
</evidence>
<dbReference type="InterPro" id="IPR050769">
    <property type="entry name" value="NAT_camello-type"/>
</dbReference>
<keyword evidence="1 3" id="KW-0808">Transferase</keyword>
<dbReference type="PANTHER" id="PTHR13947:SF37">
    <property type="entry name" value="LD18367P"/>
    <property type="match status" value="1"/>
</dbReference>
<reference evidence="4" key="1">
    <citation type="journal article" date="2019" name="Int. J. Syst. Evol. Microbiol.">
        <title>The Global Catalogue of Microorganisms (GCM) 10K type strain sequencing project: providing services to taxonomists for standard genome sequencing and annotation.</title>
        <authorList>
            <consortium name="The Broad Institute Genomics Platform"/>
            <consortium name="The Broad Institute Genome Sequencing Center for Infectious Disease"/>
            <person name="Wu L."/>
            <person name="Ma J."/>
        </authorList>
    </citation>
    <scope>NUCLEOTIDE SEQUENCE [LARGE SCALE GENOMIC DNA]</scope>
    <source>
        <strain evidence="4">JCM 12165</strain>
    </source>
</reference>
<evidence type="ECO:0000256" key="1">
    <source>
        <dbReference type="ARBA" id="ARBA00022679"/>
    </source>
</evidence>
<dbReference type="RefSeq" id="WP_343984523.1">
    <property type="nucleotide sequence ID" value="NZ_BAAAJG010000023.1"/>
</dbReference>
<accession>A0ABW4FUL0</accession>
<gene>
    <name evidence="3" type="ORF">ACFSCY_32720</name>
</gene>
<dbReference type="CDD" id="cd04301">
    <property type="entry name" value="NAT_SF"/>
    <property type="match status" value="1"/>
</dbReference>
<dbReference type="EMBL" id="JBHUCP010000028">
    <property type="protein sequence ID" value="MFD1534190.1"/>
    <property type="molecule type" value="Genomic_DNA"/>
</dbReference>
<feature type="domain" description="N-acetyltransferase" evidence="2">
    <location>
        <begin position="3"/>
        <end position="164"/>
    </location>
</feature>
<dbReference type="Gene3D" id="3.40.630.30">
    <property type="match status" value="1"/>
</dbReference>
<comment type="caution">
    <text evidence="3">The sequence shown here is derived from an EMBL/GenBank/DDBJ whole genome shotgun (WGS) entry which is preliminary data.</text>
</comment>
<dbReference type="PROSITE" id="PS51186">
    <property type="entry name" value="GNAT"/>
    <property type="match status" value="1"/>
</dbReference>
<evidence type="ECO:0000313" key="3">
    <source>
        <dbReference type="EMBL" id="MFD1534190.1"/>
    </source>
</evidence>
<organism evidence="3 4">
    <name type="scientific">Pseudonocardia aurantiaca</name>
    <dbReference type="NCBI Taxonomy" id="75290"/>
    <lineage>
        <taxon>Bacteria</taxon>
        <taxon>Bacillati</taxon>
        <taxon>Actinomycetota</taxon>
        <taxon>Actinomycetes</taxon>
        <taxon>Pseudonocardiales</taxon>
        <taxon>Pseudonocardiaceae</taxon>
        <taxon>Pseudonocardia</taxon>
    </lineage>
</organism>
<dbReference type="GO" id="GO:0016746">
    <property type="term" value="F:acyltransferase activity"/>
    <property type="evidence" value="ECO:0007669"/>
    <property type="project" value="UniProtKB-KW"/>
</dbReference>
<dbReference type="SUPFAM" id="SSF55729">
    <property type="entry name" value="Acyl-CoA N-acyltransferases (Nat)"/>
    <property type="match status" value="1"/>
</dbReference>
<evidence type="ECO:0000259" key="2">
    <source>
        <dbReference type="PROSITE" id="PS51186"/>
    </source>
</evidence>